<evidence type="ECO:0000256" key="1">
    <source>
        <dbReference type="SAM" id="MobiDB-lite"/>
    </source>
</evidence>
<dbReference type="AlphaFoldDB" id="A0A919NFN2"/>
<protein>
    <submittedName>
        <fullName evidence="3">Uncharacterized protein</fullName>
    </submittedName>
</protein>
<keyword evidence="4" id="KW-1185">Reference proteome</keyword>
<evidence type="ECO:0000313" key="4">
    <source>
        <dbReference type="Proteomes" id="UP000623608"/>
    </source>
</evidence>
<accession>A0A919NFN2</accession>
<organism evidence="3 4">
    <name type="scientific">Paractinoplanes tereljensis</name>
    <dbReference type="NCBI Taxonomy" id="571912"/>
    <lineage>
        <taxon>Bacteria</taxon>
        <taxon>Bacillati</taxon>
        <taxon>Actinomycetota</taxon>
        <taxon>Actinomycetes</taxon>
        <taxon>Micromonosporales</taxon>
        <taxon>Micromonosporaceae</taxon>
        <taxon>Paractinoplanes</taxon>
    </lineage>
</organism>
<evidence type="ECO:0000256" key="2">
    <source>
        <dbReference type="SAM" id="Phobius"/>
    </source>
</evidence>
<name>A0A919NFN2_9ACTN</name>
<proteinExistence type="predicted"/>
<feature type="transmembrane region" description="Helical" evidence="2">
    <location>
        <begin position="38"/>
        <end position="59"/>
    </location>
</feature>
<keyword evidence="2" id="KW-0472">Membrane</keyword>
<sequence>MFLSRKVAAVTDAEFLIDLSAPRHYEQVTPRGRRRRRVAMAALAGVAMVIAGGAGYAAIHRTADPATAPAVSPSTRPTAEPGALPAPRNRPVPGLDPIKASPAR</sequence>
<gene>
    <name evidence="3" type="ORF">Ate02nite_03180</name>
</gene>
<reference evidence="3" key="1">
    <citation type="submission" date="2021-01" db="EMBL/GenBank/DDBJ databases">
        <title>Whole genome shotgun sequence of Actinoplanes tereljensis NBRC 105297.</title>
        <authorList>
            <person name="Komaki H."/>
            <person name="Tamura T."/>
        </authorList>
    </citation>
    <scope>NUCLEOTIDE SEQUENCE</scope>
    <source>
        <strain evidence="3">NBRC 105297</strain>
    </source>
</reference>
<keyword evidence="2" id="KW-0812">Transmembrane</keyword>
<comment type="caution">
    <text evidence="3">The sequence shown here is derived from an EMBL/GenBank/DDBJ whole genome shotgun (WGS) entry which is preliminary data.</text>
</comment>
<keyword evidence="2" id="KW-1133">Transmembrane helix</keyword>
<evidence type="ECO:0000313" key="3">
    <source>
        <dbReference type="EMBL" id="GIF17588.1"/>
    </source>
</evidence>
<dbReference type="Proteomes" id="UP000623608">
    <property type="component" value="Unassembled WGS sequence"/>
</dbReference>
<feature type="region of interest" description="Disordered" evidence="1">
    <location>
        <begin position="65"/>
        <end position="104"/>
    </location>
</feature>
<dbReference type="EMBL" id="BOMY01000002">
    <property type="protein sequence ID" value="GIF17588.1"/>
    <property type="molecule type" value="Genomic_DNA"/>
</dbReference>